<dbReference type="OrthoDB" id="3942700at2759"/>
<name>A0A6A6DWD4_9PEZI</name>
<sequence>MKISNYTLIERGGPMKNSRFSVRELIGKTYKVHKNVIKQKLAESLSKIHFTTNI</sequence>
<evidence type="ECO:0000313" key="1">
    <source>
        <dbReference type="EMBL" id="KAF2183894.1"/>
    </source>
</evidence>
<evidence type="ECO:0000313" key="2">
    <source>
        <dbReference type="Proteomes" id="UP000800200"/>
    </source>
</evidence>
<proteinExistence type="predicted"/>
<dbReference type="AlphaFoldDB" id="A0A6A6DWD4"/>
<keyword evidence="2" id="KW-1185">Reference proteome</keyword>
<organism evidence="1 2">
    <name type="scientific">Zopfia rhizophila CBS 207.26</name>
    <dbReference type="NCBI Taxonomy" id="1314779"/>
    <lineage>
        <taxon>Eukaryota</taxon>
        <taxon>Fungi</taxon>
        <taxon>Dikarya</taxon>
        <taxon>Ascomycota</taxon>
        <taxon>Pezizomycotina</taxon>
        <taxon>Dothideomycetes</taxon>
        <taxon>Dothideomycetes incertae sedis</taxon>
        <taxon>Zopfiaceae</taxon>
        <taxon>Zopfia</taxon>
    </lineage>
</organism>
<gene>
    <name evidence="1" type="ORF">K469DRAFT_203041</name>
</gene>
<dbReference type="EMBL" id="ML994640">
    <property type="protein sequence ID" value="KAF2183894.1"/>
    <property type="molecule type" value="Genomic_DNA"/>
</dbReference>
<protein>
    <submittedName>
        <fullName evidence="1">Uncharacterized protein</fullName>
    </submittedName>
</protein>
<accession>A0A6A6DWD4</accession>
<reference evidence="1" key="1">
    <citation type="journal article" date="2020" name="Stud. Mycol.">
        <title>101 Dothideomycetes genomes: a test case for predicting lifestyles and emergence of pathogens.</title>
        <authorList>
            <person name="Haridas S."/>
            <person name="Albert R."/>
            <person name="Binder M."/>
            <person name="Bloem J."/>
            <person name="Labutti K."/>
            <person name="Salamov A."/>
            <person name="Andreopoulos B."/>
            <person name="Baker S."/>
            <person name="Barry K."/>
            <person name="Bills G."/>
            <person name="Bluhm B."/>
            <person name="Cannon C."/>
            <person name="Castanera R."/>
            <person name="Culley D."/>
            <person name="Daum C."/>
            <person name="Ezra D."/>
            <person name="Gonzalez J."/>
            <person name="Henrissat B."/>
            <person name="Kuo A."/>
            <person name="Liang C."/>
            <person name="Lipzen A."/>
            <person name="Lutzoni F."/>
            <person name="Magnuson J."/>
            <person name="Mondo S."/>
            <person name="Nolan M."/>
            <person name="Ohm R."/>
            <person name="Pangilinan J."/>
            <person name="Park H.-J."/>
            <person name="Ramirez L."/>
            <person name="Alfaro M."/>
            <person name="Sun H."/>
            <person name="Tritt A."/>
            <person name="Yoshinaga Y."/>
            <person name="Zwiers L.-H."/>
            <person name="Turgeon B."/>
            <person name="Goodwin S."/>
            <person name="Spatafora J."/>
            <person name="Crous P."/>
            <person name="Grigoriev I."/>
        </authorList>
    </citation>
    <scope>NUCLEOTIDE SEQUENCE</scope>
    <source>
        <strain evidence="1">CBS 207.26</strain>
    </source>
</reference>
<dbReference type="Proteomes" id="UP000800200">
    <property type="component" value="Unassembled WGS sequence"/>
</dbReference>